<organism evidence="1 2">
    <name type="scientific">Gossypium darwinii</name>
    <name type="common">Darwin's cotton</name>
    <name type="synonym">Gossypium barbadense var. darwinii</name>
    <dbReference type="NCBI Taxonomy" id="34276"/>
    <lineage>
        <taxon>Eukaryota</taxon>
        <taxon>Viridiplantae</taxon>
        <taxon>Streptophyta</taxon>
        <taxon>Embryophyta</taxon>
        <taxon>Tracheophyta</taxon>
        <taxon>Spermatophyta</taxon>
        <taxon>Magnoliopsida</taxon>
        <taxon>eudicotyledons</taxon>
        <taxon>Gunneridae</taxon>
        <taxon>Pentapetalae</taxon>
        <taxon>rosids</taxon>
        <taxon>malvids</taxon>
        <taxon>Malvales</taxon>
        <taxon>Malvaceae</taxon>
        <taxon>Malvoideae</taxon>
        <taxon>Gossypium</taxon>
    </lineage>
</organism>
<dbReference type="AlphaFoldDB" id="A0A5D2BF01"/>
<dbReference type="Proteomes" id="UP000323506">
    <property type="component" value="Chromosome D09"/>
</dbReference>
<accession>A0A5D2BF01</accession>
<evidence type="ECO:0000313" key="1">
    <source>
        <dbReference type="EMBL" id="TYG54086.1"/>
    </source>
</evidence>
<gene>
    <name evidence="1" type="ORF">ES288_D09G160900v1</name>
</gene>
<name>A0A5D2BF01_GOSDA</name>
<proteinExistence type="predicted"/>
<evidence type="ECO:0000313" key="2">
    <source>
        <dbReference type="Proteomes" id="UP000323506"/>
    </source>
</evidence>
<sequence length="64" mass="6986">MASMVHQSRQVFSVLVQGAAGGGRPRAWCTLKAHLGSSSVRQWQGTLGFPVLFSFWASMGCLRF</sequence>
<keyword evidence="2" id="KW-1185">Reference proteome</keyword>
<reference evidence="1 2" key="1">
    <citation type="submission" date="2019-06" db="EMBL/GenBank/DDBJ databases">
        <title>WGS assembly of Gossypium darwinii.</title>
        <authorList>
            <person name="Chen Z.J."/>
            <person name="Sreedasyam A."/>
            <person name="Ando A."/>
            <person name="Song Q."/>
            <person name="De L."/>
            <person name="Hulse-Kemp A."/>
            <person name="Ding M."/>
            <person name="Ye W."/>
            <person name="Kirkbride R."/>
            <person name="Jenkins J."/>
            <person name="Plott C."/>
            <person name="Lovell J."/>
            <person name="Lin Y.-M."/>
            <person name="Vaughn R."/>
            <person name="Liu B."/>
            <person name="Li W."/>
            <person name="Simpson S."/>
            <person name="Scheffler B."/>
            <person name="Saski C."/>
            <person name="Grover C."/>
            <person name="Hu G."/>
            <person name="Conover J."/>
            <person name="Carlson J."/>
            <person name="Shu S."/>
            <person name="Boston L."/>
            <person name="Williams M."/>
            <person name="Peterson D."/>
            <person name="Mcgee K."/>
            <person name="Jones D."/>
            <person name="Wendel J."/>
            <person name="Stelly D."/>
            <person name="Grimwood J."/>
            <person name="Schmutz J."/>
        </authorList>
    </citation>
    <scope>NUCLEOTIDE SEQUENCE [LARGE SCALE GENOMIC DNA]</scope>
    <source>
        <strain evidence="1">1808015.09</strain>
    </source>
</reference>
<protein>
    <submittedName>
        <fullName evidence="1">Uncharacterized protein</fullName>
    </submittedName>
</protein>
<dbReference type="EMBL" id="CM017709">
    <property type="protein sequence ID" value="TYG54086.1"/>
    <property type="molecule type" value="Genomic_DNA"/>
</dbReference>